<organism evidence="2">
    <name type="scientific">Anopheles sinensis</name>
    <name type="common">Mosquito</name>
    <dbReference type="NCBI Taxonomy" id="74873"/>
    <lineage>
        <taxon>Eukaryota</taxon>
        <taxon>Metazoa</taxon>
        <taxon>Ecdysozoa</taxon>
        <taxon>Arthropoda</taxon>
        <taxon>Hexapoda</taxon>
        <taxon>Insecta</taxon>
        <taxon>Pterygota</taxon>
        <taxon>Neoptera</taxon>
        <taxon>Endopterygota</taxon>
        <taxon>Diptera</taxon>
        <taxon>Nematocera</taxon>
        <taxon>Culicoidea</taxon>
        <taxon>Culicidae</taxon>
        <taxon>Anophelinae</taxon>
        <taxon>Anopheles</taxon>
    </lineage>
</organism>
<evidence type="ECO:0000313" key="2">
    <source>
        <dbReference type="EMBL" id="KFB46416.1"/>
    </source>
</evidence>
<dbReference type="EnsemblMetazoa" id="ASIC014414-RA">
    <property type="protein sequence ID" value="ASIC014414-PA"/>
    <property type="gene ID" value="ASIC014414"/>
</dbReference>
<accession>A0A084W872</accession>
<dbReference type="VEuPathDB" id="VectorBase:ASIS009933"/>
<reference evidence="2 4" key="1">
    <citation type="journal article" date="2014" name="BMC Genomics">
        <title>Genome sequence of Anopheles sinensis provides insight into genetics basis of mosquito competence for malaria parasites.</title>
        <authorList>
            <person name="Zhou D."/>
            <person name="Zhang D."/>
            <person name="Ding G."/>
            <person name="Shi L."/>
            <person name="Hou Q."/>
            <person name="Ye Y."/>
            <person name="Xu Y."/>
            <person name="Zhou H."/>
            <person name="Xiong C."/>
            <person name="Li S."/>
            <person name="Yu J."/>
            <person name="Hong S."/>
            <person name="Yu X."/>
            <person name="Zou P."/>
            <person name="Chen C."/>
            <person name="Chang X."/>
            <person name="Wang W."/>
            <person name="Lv Y."/>
            <person name="Sun Y."/>
            <person name="Ma L."/>
            <person name="Shen B."/>
            <person name="Zhu C."/>
        </authorList>
    </citation>
    <scope>NUCLEOTIDE SEQUENCE [LARGE SCALE GENOMIC DNA]</scope>
</reference>
<name>A0A084W872_ANOSI</name>
<proteinExistence type="predicted"/>
<protein>
    <submittedName>
        <fullName evidence="2">AGAP007275-PA-like protein</fullName>
    </submittedName>
</protein>
<dbReference type="OrthoDB" id="7736058at2759"/>
<dbReference type="VEuPathDB" id="VectorBase:ASIC014414"/>
<evidence type="ECO:0000313" key="4">
    <source>
        <dbReference type="Proteomes" id="UP000030765"/>
    </source>
</evidence>
<evidence type="ECO:0000313" key="3">
    <source>
        <dbReference type="EnsemblMetazoa" id="ASIC014414-PA"/>
    </source>
</evidence>
<feature type="signal peptide" evidence="1">
    <location>
        <begin position="1"/>
        <end position="20"/>
    </location>
</feature>
<keyword evidence="1" id="KW-0732">Signal</keyword>
<evidence type="ECO:0000256" key="1">
    <source>
        <dbReference type="SAM" id="SignalP"/>
    </source>
</evidence>
<sequence>MRTFGVAVATVFCAIQLTAALPRPDFGLSIDVFSADKTSDVATTASADLDTLWSTTAITLNADYDTLEEILTEITAIGTDALAKIKALFDAIVTLADATTDPTGAFDAATAAIDALDTYITSTTEGLSVNYGSLDTALATNKIVLQLEDAFGELADGLGSLRSTLSALKTQVAAAVTKAGSGTVTKAILRQKLSVSDTSDLTITLLELASTLKLIFYVLEESKESLETADQYLISATGVAGGALAYVDAQLHALADEVQLYVGAADSIATQIRQTSIPNLDFSSLDLSVVADIQIETGHIATTYGANLDTAVTSIKGTFTQYKADVLLVSTGYDAFYGNEGADHVYDVVTVLINQGPYAEYCYEKYGDAALALFDINARVAGECVDREITRLLTLQDVLLSIAEQIAFSVEDLLATVTACLDNTTECMASSIDNYLSDMHDAVDTVHLAVLAELVEDETDAGLARLQACFAAAKYDMLSRMAAMKTDIFACETAGPN</sequence>
<dbReference type="Proteomes" id="UP000030765">
    <property type="component" value="Unassembled WGS sequence"/>
</dbReference>
<gene>
    <name evidence="2" type="ORF">ZHAS_00014414</name>
</gene>
<dbReference type="EMBL" id="ATLV01021376">
    <property type="status" value="NOT_ANNOTATED_CDS"/>
    <property type="molecule type" value="Genomic_DNA"/>
</dbReference>
<dbReference type="EMBL" id="KE525317">
    <property type="protein sequence ID" value="KFB46416.1"/>
    <property type="molecule type" value="Genomic_DNA"/>
</dbReference>
<reference evidence="3" key="2">
    <citation type="submission" date="2020-05" db="UniProtKB">
        <authorList>
            <consortium name="EnsemblMetazoa"/>
        </authorList>
    </citation>
    <scope>IDENTIFICATION</scope>
</reference>
<feature type="chain" id="PRO_5001784357" evidence="1">
    <location>
        <begin position="21"/>
        <end position="497"/>
    </location>
</feature>
<dbReference type="AlphaFoldDB" id="A0A084W872"/>
<keyword evidence="4" id="KW-1185">Reference proteome</keyword>